<evidence type="ECO:0000313" key="1">
    <source>
        <dbReference type="EMBL" id="KAG5460699.1"/>
    </source>
</evidence>
<dbReference type="Proteomes" id="UP000673691">
    <property type="component" value="Unassembled WGS sequence"/>
</dbReference>
<dbReference type="EMBL" id="JAEFCI010004843">
    <property type="protein sequence ID" value="KAG5460699.1"/>
    <property type="molecule type" value="Genomic_DNA"/>
</dbReference>
<name>A0A8H7ZWU3_9FUNG</name>
<sequence length="93" mass="10784">MNRLPMVLPVESDVVTWAVLPSADGISTEELLALRIRQLERRASDICKAVVEETRRVRDKTKEYVDSRRLRQSVSLRVGDWVLVRNSQNEIQH</sequence>
<gene>
    <name evidence="1" type="ORF">BJ554DRAFT_7214</name>
</gene>
<accession>A0A8H7ZWU3</accession>
<keyword evidence="2" id="KW-1185">Reference proteome</keyword>
<protein>
    <submittedName>
        <fullName evidence="1">Uncharacterized protein</fullName>
    </submittedName>
</protein>
<dbReference type="AlphaFoldDB" id="A0A8H7ZWU3"/>
<reference evidence="1 2" key="1">
    <citation type="journal article" name="Sci. Rep.">
        <title>Genome-scale phylogenetic analyses confirm Olpidium as the closest living zoosporic fungus to the non-flagellated, terrestrial fungi.</title>
        <authorList>
            <person name="Chang Y."/>
            <person name="Rochon D."/>
            <person name="Sekimoto S."/>
            <person name="Wang Y."/>
            <person name="Chovatia M."/>
            <person name="Sandor L."/>
            <person name="Salamov A."/>
            <person name="Grigoriev I.V."/>
            <person name="Stajich J.E."/>
            <person name="Spatafora J.W."/>
        </authorList>
    </citation>
    <scope>NUCLEOTIDE SEQUENCE [LARGE SCALE GENOMIC DNA]</scope>
    <source>
        <strain evidence="1">S191</strain>
    </source>
</reference>
<proteinExistence type="predicted"/>
<evidence type="ECO:0000313" key="2">
    <source>
        <dbReference type="Proteomes" id="UP000673691"/>
    </source>
</evidence>
<comment type="caution">
    <text evidence="1">The sequence shown here is derived from an EMBL/GenBank/DDBJ whole genome shotgun (WGS) entry which is preliminary data.</text>
</comment>
<dbReference type="OrthoDB" id="444848at2759"/>
<organism evidence="1 2">
    <name type="scientific">Olpidium bornovanus</name>
    <dbReference type="NCBI Taxonomy" id="278681"/>
    <lineage>
        <taxon>Eukaryota</taxon>
        <taxon>Fungi</taxon>
        <taxon>Fungi incertae sedis</taxon>
        <taxon>Olpidiomycota</taxon>
        <taxon>Olpidiomycotina</taxon>
        <taxon>Olpidiomycetes</taxon>
        <taxon>Olpidiales</taxon>
        <taxon>Olpidiaceae</taxon>
        <taxon>Olpidium</taxon>
    </lineage>
</organism>